<gene>
    <name evidence="2" type="ORF">GCM10009784_30410</name>
</gene>
<dbReference type="EMBL" id="BAAAON010000010">
    <property type="protein sequence ID" value="GAA2177931.1"/>
    <property type="molecule type" value="Genomic_DNA"/>
</dbReference>
<organism evidence="2 3">
    <name type="scientific">Arthrobacter parietis</name>
    <dbReference type="NCBI Taxonomy" id="271434"/>
    <lineage>
        <taxon>Bacteria</taxon>
        <taxon>Bacillati</taxon>
        <taxon>Actinomycetota</taxon>
        <taxon>Actinomycetes</taxon>
        <taxon>Micrococcales</taxon>
        <taxon>Micrococcaceae</taxon>
        <taxon>Arthrobacter</taxon>
    </lineage>
</organism>
<evidence type="ECO:0000313" key="2">
    <source>
        <dbReference type="EMBL" id="GAA2177931.1"/>
    </source>
</evidence>
<evidence type="ECO:0000256" key="1">
    <source>
        <dbReference type="SAM" id="MobiDB-lite"/>
    </source>
</evidence>
<keyword evidence="3" id="KW-1185">Reference proteome</keyword>
<sequence length="66" mass="6641">MAMCPCSSTRSGEPERSSSGFDQTTVGAVEAGPVPGPVSGAEAEAEEEAEEGAAEPSVEEKFVIAP</sequence>
<feature type="compositionally biased region" description="Polar residues" evidence="1">
    <location>
        <begin position="1"/>
        <end position="26"/>
    </location>
</feature>
<reference evidence="3" key="1">
    <citation type="journal article" date="2019" name="Int. J. Syst. Evol. Microbiol.">
        <title>The Global Catalogue of Microorganisms (GCM) 10K type strain sequencing project: providing services to taxonomists for standard genome sequencing and annotation.</title>
        <authorList>
            <consortium name="The Broad Institute Genomics Platform"/>
            <consortium name="The Broad Institute Genome Sequencing Center for Infectious Disease"/>
            <person name="Wu L."/>
            <person name="Ma J."/>
        </authorList>
    </citation>
    <scope>NUCLEOTIDE SEQUENCE [LARGE SCALE GENOMIC DNA]</scope>
    <source>
        <strain evidence="3">JCM 14917</strain>
    </source>
</reference>
<comment type="caution">
    <text evidence="2">The sequence shown here is derived from an EMBL/GenBank/DDBJ whole genome shotgun (WGS) entry which is preliminary data.</text>
</comment>
<feature type="region of interest" description="Disordered" evidence="1">
    <location>
        <begin position="1"/>
        <end position="66"/>
    </location>
</feature>
<evidence type="ECO:0000313" key="3">
    <source>
        <dbReference type="Proteomes" id="UP001500974"/>
    </source>
</evidence>
<dbReference type="Proteomes" id="UP001500974">
    <property type="component" value="Unassembled WGS sequence"/>
</dbReference>
<protein>
    <submittedName>
        <fullName evidence="2">Uncharacterized protein</fullName>
    </submittedName>
</protein>
<proteinExistence type="predicted"/>
<name>A0ABP5MRS2_9MICC</name>
<feature type="compositionally biased region" description="Acidic residues" evidence="1">
    <location>
        <begin position="43"/>
        <end position="53"/>
    </location>
</feature>
<accession>A0ABP5MRS2</accession>